<keyword evidence="1" id="KW-1133">Transmembrane helix</keyword>
<dbReference type="EMBL" id="CP029843">
    <property type="protein sequence ID" value="AWV08093.1"/>
    <property type="molecule type" value="Genomic_DNA"/>
</dbReference>
<organism evidence="2 3">
    <name type="scientific">Marilutibacter maris</name>
    <dbReference type="NCBI Taxonomy" id="1605891"/>
    <lineage>
        <taxon>Bacteria</taxon>
        <taxon>Pseudomonadati</taxon>
        <taxon>Pseudomonadota</taxon>
        <taxon>Gammaproteobacteria</taxon>
        <taxon>Lysobacterales</taxon>
        <taxon>Lysobacteraceae</taxon>
        <taxon>Marilutibacter</taxon>
    </lineage>
</organism>
<feature type="transmembrane region" description="Helical" evidence="1">
    <location>
        <begin position="101"/>
        <end position="117"/>
    </location>
</feature>
<keyword evidence="1" id="KW-0472">Membrane</keyword>
<dbReference type="RefSeq" id="WP_111267145.1">
    <property type="nucleotide sequence ID" value="NZ_CP029843.1"/>
</dbReference>
<name>A0A2U9T6C5_9GAMM</name>
<feature type="transmembrane region" description="Helical" evidence="1">
    <location>
        <begin position="6"/>
        <end position="27"/>
    </location>
</feature>
<keyword evidence="3" id="KW-1185">Reference proteome</keyword>
<dbReference type="AlphaFoldDB" id="A0A2U9T6C5"/>
<sequence>MNLPMELLLVIGVIAFYLQDSMLWLHYDEVALVRTRRGWAASVGARAQLRGRHPYLPNPLMPGRPLFRSGWLSGAGDGGGVRENWQAFVDVLDRFRGGCRVLWLLLLFALPVLLFVYPHPLALLTLLGLVYAGIASLVLGLWRHRDALGLSRRAAASIGFELFCCPPYAINLVRRLSLRRGLDVDAIAAARHLLDDDGWRGLRKGIDARIATALAFHESVGEGERETGGRDGTATRLRRARARLEELQCV</sequence>
<dbReference type="KEGG" id="lmb:C9I47_2415"/>
<evidence type="ECO:0000313" key="3">
    <source>
        <dbReference type="Proteomes" id="UP000249447"/>
    </source>
</evidence>
<evidence type="ECO:0000256" key="1">
    <source>
        <dbReference type="SAM" id="Phobius"/>
    </source>
</evidence>
<accession>A0A2U9T6C5</accession>
<keyword evidence="1" id="KW-0812">Transmembrane</keyword>
<protein>
    <submittedName>
        <fullName evidence="2">Uncharacterized protein</fullName>
    </submittedName>
</protein>
<feature type="transmembrane region" description="Helical" evidence="1">
    <location>
        <begin position="123"/>
        <end position="142"/>
    </location>
</feature>
<dbReference type="OrthoDB" id="6023294at2"/>
<gene>
    <name evidence="2" type="ORF">C9I47_2415</name>
</gene>
<proteinExistence type="predicted"/>
<evidence type="ECO:0000313" key="2">
    <source>
        <dbReference type="EMBL" id="AWV08093.1"/>
    </source>
</evidence>
<dbReference type="Proteomes" id="UP000249447">
    <property type="component" value="Chromosome"/>
</dbReference>
<reference evidence="2 3" key="1">
    <citation type="submission" date="2018-05" db="EMBL/GenBank/DDBJ databases">
        <title>The complete genome of Lysobacter maris HZ9B, a marine bacterium antagonistic against terrestrial plant pathogens.</title>
        <authorList>
            <person name="Zhang X.-Q."/>
        </authorList>
    </citation>
    <scope>NUCLEOTIDE SEQUENCE [LARGE SCALE GENOMIC DNA]</scope>
    <source>
        <strain evidence="2 3">HZ9B</strain>
    </source>
</reference>